<evidence type="ECO:0000313" key="3">
    <source>
        <dbReference type="EMBL" id="NYJ08469.1"/>
    </source>
</evidence>
<protein>
    <recommendedName>
        <fullName evidence="5">Alpha-L-rhamnosidase</fullName>
    </recommendedName>
</protein>
<organism evidence="3 4">
    <name type="scientific">Petropleomorpha daqingensis</name>
    <dbReference type="NCBI Taxonomy" id="2026353"/>
    <lineage>
        <taxon>Bacteria</taxon>
        <taxon>Bacillati</taxon>
        <taxon>Actinomycetota</taxon>
        <taxon>Actinomycetes</taxon>
        <taxon>Geodermatophilales</taxon>
        <taxon>Geodermatophilaceae</taxon>
        <taxon>Petropleomorpha</taxon>
    </lineage>
</organism>
<name>A0A853CNT8_9ACTN</name>
<dbReference type="Pfam" id="PF17132">
    <property type="entry name" value="Glyco_hydro_106"/>
    <property type="match status" value="1"/>
</dbReference>
<evidence type="ECO:0008006" key="5">
    <source>
        <dbReference type="Google" id="ProtNLM"/>
    </source>
</evidence>
<dbReference type="GO" id="GO:0016787">
    <property type="term" value="F:hydrolase activity"/>
    <property type="evidence" value="ECO:0007669"/>
    <property type="project" value="UniProtKB-KW"/>
</dbReference>
<dbReference type="Proteomes" id="UP000541969">
    <property type="component" value="Unassembled WGS sequence"/>
</dbReference>
<accession>A0A853CNT8</accession>
<evidence type="ECO:0000256" key="1">
    <source>
        <dbReference type="ARBA" id="ARBA00022729"/>
    </source>
</evidence>
<dbReference type="EMBL" id="JACBZT010000001">
    <property type="protein sequence ID" value="NYJ08469.1"/>
    <property type="molecule type" value="Genomic_DNA"/>
</dbReference>
<dbReference type="NCBIfam" id="NF045579">
    <property type="entry name" value="rhamnoside_JR"/>
    <property type="match status" value="1"/>
</dbReference>
<comment type="caution">
    <text evidence="3">The sequence shown here is derived from an EMBL/GenBank/DDBJ whole genome shotgun (WGS) entry which is preliminary data.</text>
</comment>
<dbReference type="Gene3D" id="2.60.120.260">
    <property type="entry name" value="Galactose-binding domain-like"/>
    <property type="match status" value="2"/>
</dbReference>
<sequence length="1047" mass="112206">MNTEQLWNGFRSPPDEARPRAWWHWMDGNVDPAGIRLDLEWLHRVGVRGVQMFSGGMGTPLVVPEYVHQGSPAWRDAVRLAADLTRRLGLEFAVATSAGWSAAGGPWVAPRDAMKKVVWSATAVDGGRAVEQRLAPLPDVAGPYQDCPRWGADPGEHRYAQDWLVVAVPAEQVPAPLRPRSVTTCTPAGDWGCLLDGGFAETLSLPRDPDGPSTAWVEQLFDEPVEVGAVTVGLPGPSGFAAAPPASAVLEASDDGVEYRFVANVDPAGSLYRAVPVRTVAFPPVTARRFRLVLTGESAATALPRVAEGVQLPPILRRVSEFLVSEFALFDGGRVHQAEVKAGFAAATDYYALDTDPAAGTRALDPARVVDVTRFVGADGVLRWDAPDGTWSVLRFGASPTGQTNAPAPPDATGLEVDKLDAAKVREYLSTYLELFEGVALDALLSDSIEAGPQNHTDRLRERFADLRGYDLAPWLPALAGLVVGDARRTDAFLWDFRQTIADLLAGEYYGTLAQEAHDRGLVYYAEALEDRRPQLGNDLAMRSHADVPMGAMWLFDPGTGEPASTYLADLKGASSVAHVHGKRFTGAESMTAFQRPWSYTPKRLKHIADLELALGVTRFCIHTSPHQPTQVPPPGIGLAPFLGQTFIRTEPWAELAGPWIDYLARCSWLLNQGVPAVDVAVFIGEEGPVTGLFGDEPDRSVPAGFDFDYVDLDGLERRFTVVDGALAAGETRYRLLYLGGSSARMTVRALRCLAALVADGATVVGRRPAGSPSLADDEAEHARLCDEIWSADAVLDTDDLGAALDRSGLRPSLVVEGADLLRIGRRIDGAELVFLANPSPEPVTVKVATTWAESPVVWDPVTLRREALDGDRLELPALGSVFLLPGGTVDEPRAADDELALDGGWSLSLPGRPAVDLPGGPRPWTELGPEAAGFAGVGTYATEVELAHAGVAVLRLGDVGDLARVRVNGTDCGVVWTEPWQLDVTAALRPGPNRIEVEVANAWMNRLIAEADAPTGEIFAPVAAVYAPDAPMQECGLRGPVVLRFG</sequence>
<dbReference type="AlphaFoldDB" id="A0A853CNT8"/>
<dbReference type="InterPro" id="IPR008979">
    <property type="entry name" value="Galactose-bd-like_sf"/>
</dbReference>
<dbReference type="PANTHER" id="PTHR43817:SF1">
    <property type="entry name" value="HYDROLASE, FAMILY 43, PUTATIVE (AFU_ORTHOLOGUE AFUA_3G01660)-RELATED"/>
    <property type="match status" value="1"/>
</dbReference>
<keyword evidence="1" id="KW-0732">Signal</keyword>
<gene>
    <name evidence="3" type="ORF">GGQ55_004747</name>
</gene>
<proteinExistence type="predicted"/>
<evidence type="ECO:0000256" key="2">
    <source>
        <dbReference type="ARBA" id="ARBA00022801"/>
    </source>
</evidence>
<keyword evidence="2" id="KW-0378">Hydrolase</keyword>
<evidence type="ECO:0000313" key="4">
    <source>
        <dbReference type="Proteomes" id="UP000541969"/>
    </source>
</evidence>
<reference evidence="3 4" key="1">
    <citation type="submission" date="2020-07" db="EMBL/GenBank/DDBJ databases">
        <title>Sequencing the genomes of 1000 actinobacteria strains.</title>
        <authorList>
            <person name="Klenk H.-P."/>
        </authorList>
    </citation>
    <scope>NUCLEOTIDE SEQUENCE [LARGE SCALE GENOMIC DNA]</scope>
    <source>
        <strain evidence="3 4">DSM 104001</strain>
    </source>
</reference>
<dbReference type="RefSeq" id="WP_179721083.1">
    <property type="nucleotide sequence ID" value="NZ_JACBZT010000001.1"/>
</dbReference>
<keyword evidence="4" id="KW-1185">Reference proteome</keyword>
<dbReference type="PANTHER" id="PTHR43817">
    <property type="entry name" value="GLYCOSYL HYDROLASE"/>
    <property type="match status" value="1"/>
</dbReference>
<dbReference type="SUPFAM" id="SSF49785">
    <property type="entry name" value="Galactose-binding domain-like"/>
    <property type="match status" value="2"/>
</dbReference>